<gene>
    <name evidence="1" type="ORF">M2283_005312</name>
</gene>
<dbReference type="Gene3D" id="3.30.1780.10">
    <property type="entry name" value="ornithine cyclodeaminase, domain 1"/>
    <property type="match status" value="1"/>
</dbReference>
<sequence length="314" mass="32010">MSGVLVLDRSQTRACLDPARVLTAVTRALVAISRGEVSAPARIAAQAPAGLLGAMPGYVPGLGLAAKLVSVFAVPGRTGGSAHRGVVALFDEHDGRPLALMDAEPVTAVRTAAVATISMRALARPRPDRIAVLGTGVQARAQVELLATTNADAPLVVGGHDLERARRLAELHPNASAGSVEEAARGADVVFCCTSAREPVLDPSWPAEGAHISSVGGSHGHELAPDTVRAGSLFAEWPGAAASAPPAGAHELQDIPAHRITLLGSVLDGRHPGRRGPTELTVFKSTGHAALDVAAAAVVHEVARANGMGTTLDM</sequence>
<keyword evidence="2" id="KW-1185">Reference proteome</keyword>
<dbReference type="InterPro" id="IPR023401">
    <property type="entry name" value="ODC_N"/>
</dbReference>
<organism evidence="1 2">
    <name type="scientific">Streptomyces pseudovenezuelae</name>
    <dbReference type="NCBI Taxonomy" id="67350"/>
    <lineage>
        <taxon>Bacteria</taxon>
        <taxon>Bacillati</taxon>
        <taxon>Actinomycetota</taxon>
        <taxon>Actinomycetes</taxon>
        <taxon>Kitasatosporales</taxon>
        <taxon>Streptomycetaceae</taxon>
        <taxon>Streptomyces</taxon>
        <taxon>Streptomyces aurantiacus group</taxon>
    </lineage>
</organism>
<dbReference type="PANTHER" id="PTHR13812:SF19">
    <property type="entry name" value="KETIMINE REDUCTASE MU-CRYSTALLIN"/>
    <property type="match status" value="1"/>
</dbReference>
<dbReference type="GO" id="GO:0000286">
    <property type="term" value="F:alanine dehydrogenase activity"/>
    <property type="evidence" value="ECO:0007669"/>
    <property type="project" value="UniProtKB-EC"/>
</dbReference>
<dbReference type="Proteomes" id="UP001160499">
    <property type="component" value="Unassembled WGS sequence"/>
</dbReference>
<dbReference type="PIRSF" id="PIRSF001439">
    <property type="entry name" value="CryM"/>
    <property type="match status" value="1"/>
</dbReference>
<dbReference type="EC" id="1.4.1.1" evidence="1"/>
<evidence type="ECO:0000313" key="1">
    <source>
        <dbReference type="EMBL" id="MDH6217980.1"/>
    </source>
</evidence>
<dbReference type="Gene3D" id="3.40.50.720">
    <property type="entry name" value="NAD(P)-binding Rossmann-like Domain"/>
    <property type="match status" value="1"/>
</dbReference>
<evidence type="ECO:0000313" key="2">
    <source>
        <dbReference type="Proteomes" id="UP001160499"/>
    </source>
</evidence>
<reference evidence="1 2" key="1">
    <citation type="submission" date="2023-04" db="EMBL/GenBank/DDBJ databases">
        <title>Forest soil microbial communities from Buena Vista Peninsula, Colon Province, Panama.</title>
        <authorList>
            <person name="Bouskill N."/>
        </authorList>
    </citation>
    <scope>NUCLEOTIDE SEQUENCE [LARGE SCALE GENOMIC DNA]</scope>
    <source>
        <strain evidence="1 2">GGS1</strain>
    </source>
</reference>
<keyword evidence="1" id="KW-0560">Oxidoreductase</keyword>
<dbReference type="SUPFAM" id="SSF51735">
    <property type="entry name" value="NAD(P)-binding Rossmann-fold domains"/>
    <property type="match status" value="1"/>
</dbReference>
<dbReference type="EMBL" id="JARXVH010000008">
    <property type="protein sequence ID" value="MDH6217980.1"/>
    <property type="molecule type" value="Genomic_DNA"/>
</dbReference>
<dbReference type="RefSeq" id="WP_280878867.1">
    <property type="nucleotide sequence ID" value="NZ_JARXVH010000008.1"/>
</dbReference>
<name>A0ABT6LNT8_9ACTN</name>
<proteinExistence type="predicted"/>
<dbReference type="PANTHER" id="PTHR13812">
    <property type="entry name" value="KETIMINE REDUCTASE MU-CRYSTALLIN"/>
    <property type="match status" value="1"/>
</dbReference>
<dbReference type="Pfam" id="PF02423">
    <property type="entry name" value="OCD_Mu_crystall"/>
    <property type="match status" value="1"/>
</dbReference>
<comment type="caution">
    <text evidence="1">The sequence shown here is derived from an EMBL/GenBank/DDBJ whole genome shotgun (WGS) entry which is preliminary data.</text>
</comment>
<dbReference type="InterPro" id="IPR003462">
    <property type="entry name" value="ODC_Mu_crystall"/>
</dbReference>
<dbReference type="InterPro" id="IPR036291">
    <property type="entry name" value="NAD(P)-bd_dom_sf"/>
</dbReference>
<accession>A0ABT6LNT8</accession>
<protein>
    <submittedName>
        <fullName evidence="1">Alanine dehydrogenase</fullName>
        <ecNumber evidence="1">1.4.1.1</ecNumber>
    </submittedName>
</protein>